<accession>A0AB33IMQ9</accession>
<dbReference type="InterPro" id="IPR012334">
    <property type="entry name" value="Pectin_lyas_fold"/>
</dbReference>
<sequence>MSDESFTTSSNYLLVYSHDTVSVDTVFSNVSSSTRSFWVYNKSGEGIKLANVKLAGGNQNGFRVNVDGVYLGQTAGYQVNNLEVRNGDSLRVYVEFTAPSTAQHEPQLCQDDLVFKLGSGVEQKVHLAAWAWEALKLKNLVIDKDTLLSTSTPLIVYGKISVNKGATLRISGGTSLYFHDGAGIDVKGTLLCEGRKGAEVLMRGDRLDRMFDYLPYDRVSGQWDGLHFYSESVNNRLQYVELHGANTGVQCDSKSSLIIEHSTIHNSKGYGVSAQLAHLKLSDSQLSNSLNDCLLIDGGRVNVQGCTIAQFYPFDSARGYALNLSNSSGPLEEFTCDNSLITGYAKDVVSGSNHKTTAFNYRFSSCLLRTVEPSAENSSRYVDVQYENVDDTIAFGKKNFIKVDERNLAYDFHLASSSLANNKGDKSKASSTDRTGMLREERPDIGAYERKQSDK</sequence>
<dbReference type="InterPro" id="IPR011050">
    <property type="entry name" value="Pectin_lyase_fold/virulence"/>
</dbReference>
<evidence type="ECO:0000256" key="1">
    <source>
        <dbReference type="SAM" id="MobiDB-lite"/>
    </source>
</evidence>
<organism evidence="3">
    <name type="scientific">Prevotella sp. GTC17253</name>
    <dbReference type="NCBI Taxonomy" id="3236793"/>
    <lineage>
        <taxon>Bacteria</taxon>
        <taxon>Pseudomonadati</taxon>
        <taxon>Bacteroidota</taxon>
        <taxon>Bacteroidia</taxon>
        <taxon>Bacteroidales</taxon>
        <taxon>Prevotellaceae</taxon>
        <taxon>Prevotella</taxon>
    </lineage>
</organism>
<dbReference type="SUPFAM" id="SSF51126">
    <property type="entry name" value="Pectin lyase-like"/>
    <property type="match status" value="1"/>
</dbReference>
<dbReference type="EMBL" id="AP035785">
    <property type="protein sequence ID" value="BFO70848.1"/>
    <property type="molecule type" value="Genomic_DNA"/>
</dbReference>
<feature type="domain" description="Right handed beta helix" evidence="2">
    <location>
        <begin position="222"/>
        <end position="356"/>
    </location>
</feature>
<dbReference type="AlphaFoldDB" id="A0AB33IMQ9"/>
<dbReference type="Pfam" id="PF13229">
    <property type="entry name" value="Beta_helix"/>
    <property type="match status" value="1"/>
</dbReference>
<reference evidence="3" key="1">
    <citation type="submission" date="2024-07" db="EMBL/GenBank/DDBJ databases">
        <title>Complete genome sequence of Prevotella sp. YM-2024 GTC17253.</title>
        <authorList>
            <person name="Hayashi M."/>
            <person name="Muto Y."/>
            <person name="Tanaka K."/>
            <person name="Niwa H."/>
        </authorList>
    </citation>
    <scope>NUCLEOTIDE SEQUENCE</scope>
    <source>
        <strain evidence="3">GTC17253</strain>
    </source>
</reference>
<evidence type="ECO:0000259" key="2">
    <source>
        <dbReference type="Pfam" id="PF13229"/>
    </source>
</evidence>
<feature type="region of interest" description="Disordered" evidence="1">
    <location>
        <begin position="421"/>
        <end position="455"/>
    </location>
</feature>
<dbReference type="InterPro" id="IPR059226">
    <property type="entry name" value="Choice_anch_Q_dom"/>
</dbReference>
<dbReference type="Gene3D" id="2.160.20.10">
    <property type="entry name" value="Single-stranded right-handed beta-helix, Pectin lyase-like"/>
    <property type="match status" value="1"/>
</dbReference>
<gene>
    <name evidence="3" type="ORF">GTC17253_08140</name>
</gene>
<evidence type="ECO:0000313" key="3">
    <source>
        <dbReference type="EMBL" id="BFO70848.1"/>
    </source>
</evidence>
<protein>
    <recommendedName>
        <fullName evidence="2">Right handed beta helix domain-containing protein</fullName>
    </recommendedName>
</protein>
<dbReference type="InterPro" id="IPR039448">
    <property type="entry name" value="Beta_helix"/>
</dbReference>
<dbReference type="NCBIfam" id="NF041518">
    <property type="entry name" value="choice_anch_Q"/>
    <property type="match status" value="1"/>
</dbReference>
<name>A0AB33IMQ9_9BACT</name>
<proteinExistence type="predicted"/>
<feature type="compositionally biased region" description="Basic and acidic residues" evidence="1">
    <location>
        <begin position="436"/>
        <end position="455"/>
    </location>
</feature>